<dbReference type="Proteomes" id="UP000468943">
    <property type="component" value="Unassembled WGS sequence"/>
</dbReference>
<proteinExistence type="predicted"/>
<dbReference type="RefSeq" id="WP_160597861.1">
    <property type="nucleotide sequence ID" value="NZ_WTYS01000001.1"/>
</dbReference>
<dbReference type="OrthoDB" id="771388at2"/>
<keyword evidence="2" id="KW-1185">Reference proteome</keyword>
<organism evidence="1 2">
    <name type="scientific">Pontixanthobacter gangjinensis</name>
    <dbReference type="NCBI Taxonomy" id="1028742"/>
    <lineage>
        <taxon>Bacteria</taxon>
        <taxon>Pseudomonadati</taxon>
        <taxon>Pseudomonadota</taxon>
        <taxon>Alphaproteobacteria</taxon>
        <taxon>Sphingomonadales</taxon>
        <taxon>Erythrobacteraceae</taxon>
        <taxon>Pontixanthobacter</taxon>
    </lineage>
</organism>
<gene>
    <name evidence="1" type="ORF">GRI36_07325</name>
</gene>
<dbReference type="AlphaFoldDB" id="A0A6I4SQ06"/>
<dbReference type="EMBL" id="WTYS01000001">
    <property type="protein sequence ID" value="MXO56692.1"/>
    <property type="molecule type" value="Genomic_DNA"/>
</dbReference>
<protein>
    <submittedName>
        <fullName evidence="1">Uncharacterized protein</fullName>
    </submittedName>
</protein>
<evidence type="ECO:0000313" key="1">
    <source>
        <dbReference type="EMBL" id="MXO56692.1"/>
    </source>
</evidence>
<reference evidence="1 2" key="1">
    <citation type="submission" date="2019-12" db="EMBL/GenBank/DDBJ databases">
        <title>Genomic-based taxomic classification of the family Erythrobacteraceae.</title>
        <authorList>
            <person name="Xu L."/>
        </authorList>
    </citation>
    <scope>NUCLEOTIDE SEQUENCE [LARGE SCALE GENOMIC DNA]</scope>
    <source>
        <strain evidence="1 2">JCM 17802</strain>
    </source>
</reference>
<name>A0A6I4SQ06_9SPHN</name>
<accession>A0A6I4SQ06</accession>
<comment type="caution">
    <text evidence="1">The sequence shown here is derived from an EMBL/GenBank/DDBJ whole genome shotgun (WGS) entry which is preliminary data.</text>
</comment>
<evidence type="ECO:0000313" key="2">
    <source>
        <dbReference type="Proteomes" id="UP000468943"/>
    </source>
</evidence>
<sequence>MNAMPAMPCPNCSETIALDPKALLAGKQIECGSCNTAIGLQESSANLVGDTLSKMDSVRQAIGKAR</sequence>